<feature type="transmembrane region" description="Helical" evidence="2">
    <location>
        <begin position="588"/>
        <end position="604"/>
    </location>
</feature>
<dbReference type="RefSeq" id="WP_407339485.1">
    <property type="nucleotide sequence ID" value="NZ_CP136862.1"/>
</dbReference>
<feature type="compositionally biased region" description="Low complexity" evidence="1">
    <location>
        <begin position="117"/>
        <end position="126"/>
    </location>
</feature>
<feature type="transmembrane region" description="Helical" evidence="2">
    <location>
        <begin position="213"/>
        <end position="230"/>
    </location>
</feature>
<sequence>MAETLYGLLALSAFGLFIAALLLGPIGFFRAGDLHKRLAFAERRILELQGQISDLRAQLRLGAQPPPVPRRDVENLDAQLGETRTSAPLAPAPAEPPPRAEPEITLPLGQSAEAAASAEGLAASDAEPPPAPAEPPRIRPSRSLEEALGAQWTVWVGGVALALGALLLVRYSIDQGWFGAAARIAAGLLFAAALAIAGEYLRRKETALSQIPAVLTAAGTVSAFGSIYAAHALYGFIGPAFAFIALGATGLACMAAAALHGPALAGLGLVGALTAPLLVDSSEPSVWPLVIYVTIVTACSYGLARVKFWLWLAVTTAIGGLLWGLALLVQGASQDQPIFHATLVFTVAQTFMAALLFAIDRNASVADQDARIDRLPVYVLSAFGVLMLMALSDSTDAGHFGLAWGIAASASVAILAASGCLAAPAAGLTLVAGATVVAVMAIWPEEAGEALPDPSDLFLIWPKPREVGGFSVFALATSFGAAALAGARLLRGPKLPGRIAALYAGAASLTPLAALGIAYLRLSHGDLNWPFAAYAGGLALVFTFVATLVSNRLESEPFEVLRLSLGAYASAALAALALGLVFALDRGVLTIALALAALSAAFVDRRLDIQALRWCVAGLGLVVAARLAWEPRIVSGNLGATPIFNWLLWGYGVPALAFSLAGQLLRRKAVDAPALAAQALSILFSAFLVFFEIRHWINGGDPYARGSGLVEQGLFATAAFGFSIVLTRFDATRTNIVLRFASLGFGVLSFGFAFFGLLLFKNPVFSGEAVEGGAVFNVMPLAYGVPAVLAAVLARAAQGVRPNWYRNCAELAAFSLIFVLANLEIRRIFQGPDISFFADDGSASFRPASDSELYSYSALWLIFGLVALGYGLWQGSVKARIASAALIVATVLKVFLFDLSSLEGALRALSFIGLGLALLGIGLVYQKFIFARRTAPT</sequence>
<feature type="transmembrane region" description="Helical" evidence="2">
    <location>
        <begin position="736"/>
        <end position="760"/>
    </location>
</feature>
<evidence type="ECO:0000256" key="2">
    <source>
        <dbReference type="SAM" id="Phobius"/>
    </source>
</evidence>
<feature type="transmembrane region" description="Helical" evidence="2">
    <location>
        <begin position="6"/>
        <end position="29"/>
    </location>
</feature>
<proteinExistence type="predicted"/>
<dbReference type="Pfam" id="PF10101">
    <property type="entry name" value="DUF2339"/>
    <property type="match status" value="1"/>
</dbReference>
<feature type="transmembrane region" description="Helical" evidence="2">
    <location>
        <begin position="338"/>
        <end position="359"/>
    </location>
</feature>
<dbReference type="PANTHER" id="PTHR38434:SF1">
    <property type="entry name" value="BLL2549 PROTEIN"/>
    <property type="match status" value="1"/>
</dbReference>
<protein>
    <submittedName>
        <fullName evidence="3">DUF2339 domain-containing protein</fullName>
    </submittedName>
</protein>
<evidence type="ECO:0000313" key="4">
    <source>
        <dbReference type="Proteomes" id="UP001626536"/>
    </source>
</evidence>
<gene>
    <name evidence="3" type="ORF">RZS28_01635</name>
</gene>
<feature type="transmembrane region" description="Helical" evidence="2">
    <location>
        <begin position="674"/>
        <end position="697"/>
    </location>
</feature>
<dbReference type="EMBL" id="CP136862">
    <property type="protein sequence ID" value="WOJ90041.1"/>
    <property type="molecule type" value="Genomic_DNA"/>
</dbReference>
<feature type="transmembrane region" description="Helical" evidence="2">
    <location>
        <begin position="236"/>
        <end position="256"/>
    </location>
</feature>
<keyword evidence="4" id="KW-1185">Reference proteome</keyword>
<feature type="transmembrane region" description="Helical" evidence="2">
    <location>
        <begin position="804"/>
        <end position="823"/>
    </location>
</feature>
<dbReference type="Proteomes" id="UP001626536">
    <property type="component" value="Chromosome"/>
</dbReference>
<keyword evidence="2" id="KW-0812">Transmembrane</keyword>
<feature type="transmembrane region" description="Helical" evidence="2">
    <location>
        <begin position="905"/>
        <end position="925"/>
    </location>
</feature>
<reference evidence="3 4" key="1">
    <citation type="submission" date="2023-10" db="EMBL/GenBank/DDBJ databases">
        <title>Novel methanotroph of the genus Methylocapsa from a subarctic wetland.</title>
        <authorList>
            <person name="Belova S.E."/>
            <person name="Oshkin I.Y."/>
            <person name="Miroshnikov K."/>
            <person name="Dedysh S.N."/>
        </authorList>
    </citation>
    <scope>NUCLEOTIDE SEQUENCE [LARGE SCALE GENOMIC DNA]</scope>
    <source>
        <strain evidence="3 4">RX1</strain>
    </source>
</reference>
<feature type="transmembrane region" description="Helical" evidence="2">
    <location>
        <begin position="780"/>
        <end position="797"/>
    </location>
</feature>
<dbReference type="PANTHER" id="PTHR38434">
    <property type="entry name" value="BLL2549 PROTEIN"/>
    <property type="match status" value="1"/>
</dbReference>
<feature type="transmembrane region" description="Helical" evidence="2">
    <location>
        <begin position="880"/>
        <end position="899"/>
    </location>
</feature>
<feature type="transmembrane region" description="Helical" evidence="2">
    <location>
        <begin position="152"/>
        <end position="171"/>
    </location>
</feature>
<feature type="region of interest" description="Disordered" evidence="1">
    <location>
        <begin position="117"/>
        <end position="139"/>
    </location>
</feature>
<feature type="transmembrane region" description="Helical" evidence="2">
    <location>
        <begin position="177"/>
        <end position="201"/>
    </location>
</feature>
<accession>A0ABZ0HT06</accession>
<feature type="transmembrane region" description="Helical" evidence="2">
    <location>
        <begin position="467"/>
        <end position="487"/>
    </location>
</feature>
<feature type="transmembrane region" description="Helical" evidence="2">
    <location>
        <begin position="285"/>
        <end position="303"/>
    </location>
</feature>
<feature type="region of interest" description="Disordered" evidence="1">
    <location>
        <begin position="83"/>
        <end position="104"/>
    </location>
</feature>
<dbReference type="InterPro" id="IPR014600">
    <property type="entry name" value="UCP035905_mem"/>
</dbReference>
<feature type="transmembrane region" description="Helical" evidence="2">
    <location>
        <begin position="398"/>
        <end position="418"/>
    </location>
</feature>
<feature type="transmembrane region" description="Helical" evidence="2">
    <location>
        <begin position="561"/>
        <end position="582"/>
    </location>
</feature>
<feature type="compositionally biased region" description="Pro residues" evidence="1">
    <location>
        <begin position="90"/>
        <end position="99"/>
    </location>
</feature>
<evidence type="ECO:0000256" key="1">
    <source>
        <dbReference type="SAM" id="MobiDB-lite"/>
    </source>
</evidence>
<dbReference type="PIRSF" id="PIRSF035905">
    <property type="entry name" value="UCP035905_mp"/>
    <property type="match status" value="1"/>
</dbReference>
<feature type="transmembrane region" description="Helical" evidence="2">
    <location>
        <begin position="425"/>
        <end position="443"/>
    </location>
</feature>
<keyword evidence="2" id="KW-0472">Membrane</keyword>
<feature type="transmembrane region" description="Helical" evidence="2">
    <location>
        <begin position="853"/>
        <end position="873"/>
    </location>
</feature>
<evidence type="ECO:0000313" key="3">
    <source>
        <dbReference type="EMBL" id="WOJ90041.1"/>
    </source>
</evidence>
<feature type="transmembrane region" description="Helical" evidence="2">
    <location>
        <begin position="375"/>
        <end position="392"/>
    </location>
</feature>
<organism evidence="3 4">
    <name type="scientific">Methylocapsa polymorpha</name>
    <dbReference type="NCBI Taxonomy" id="3080828"/>
    <lineage>
        <taxon>Bacteria</taxon>
        <taxon>Pseudomonadati</taxon>
        <taxon>Pseudomonadota</taxon>
        <taxon>Alphaproteobacteria</taxon>
        <taxon>Hyphomicrobiales</taxon>
        <taxon>Beijerinckiaceae</taxon>
        <taxon>Methylocapsa</taxon>
    </lineage>
</organism>
<feature type="transmembrane region" description="Helical" evidence="2">
    <location>
        <begin position="499"/>
        <end position="519"/>
    </location>
</feature>
<dbReference type="InterPro" id="IPR019286">
    <property type="entry name" value="DUF2339_TM"/>
</dbReference>
<feature type="transmembrane region" description="Helical" evidence="2">
    <location>
        <begin position="641"/>
        <end position="662"/>
    </location>
</feature>
<feature type="transmembrane region" description="Helical" evidence="2">
    <location>
        <begin position="531"/>
        <end position="549"/>
    </location>
</feature>
<feature type="transmembrane region" description="Helical" evidence="2">
    <location>
        <begin position="611"/>
        <end position="629"/>
    </location>
</feature>
<feature type="transmembrane region" description="Helical" evidence="2">
    <location>
        <begin position="310"/>
        <end position="332"/>
    </location>
</feature>
<keyword evidence="2" id="KW-1133">Transmembrane helix</keyword>
<name>A0ABZ0HT06_9HYPH</name>
<feature type="transmembrane region" description="Helical" evidence="2">
    <location>
        <begin position="709"/>
        <end position="729"/>
    </location>
</feature>